<dbReference type="GO" id="GO:0003677">
    <property type="term" value="F:DNA binding"/>
    <property type="evidence" value="ECO:0007669"/>
    <property type="project" value="UniProtKB-UniRule"/>
</dbReference>
<keyword evidence="5 9" id="KW-1015">Disulfide bond</keyword>
<evidence type="ECO:0000313" key="13">
    <source>
        <dbReference type="Proteomes" id="UP000245838"/>
    </source>
</evidence>
<evidence type="ECO:0000256" key="7">
    <source>
        <dbReference type="ARBA" id="ARBA00023163"/>
    </source>
</evidence>
<dbReference type="STRING" id="343509.SG0021"/>
<dbReference type="EMBL" id="LN854557">
    <property type="protein sequence ID" value="CRL43614.1"/>
    <property type="molecule type" value="Genomic_DNA"/>
</dbReference>
<dbReference type="Proteomes" id="UP000245838">
    <property type="component" value="Chromosome sggmmb4_Chromosome"/>
</dbReference>
<keyword evidence="12" id="KW-1185">Reference proteome</keyword>
<keyword evidence="10" id="KW-0969">Cilium</keyword>
<sequence>MMSSDNLLRNIHEINLSYLLLAQELIKKDKKVAGFRLGVGEDTLDKLAGLSLSELIKLGEINQLICLLRLDDEQIINCLTRESRVDELQQVHTGIVLSTQLLNSATPDPTRLLKE</sequence>
<keyword evidence="10" id="KW-0282">Flagellum</keyword>
<dbReference type="Proteomes" id="UP000001932">
    <property type="component" value="Chromosome"/>
</dbReference>
<comment type="domain">
    <text evidence="9">The C-terminal region contains a putative helix-turn-helix (HTH) motif, suggesting that this region may bind DNA.</text>
</comment>
<proteinExistence type="inferred from homology"/>
<dbReference type="HAMAP" id="MF_00725">
    <property type="entry name" value="FlhD"/>
    <property type="match status" value="1"/>
</dbReference>
<dbReference type="GO" id="GO:1902208">
    <property type="term" value="P:regulation of bacterial-type flagellum assembly"/>
    <property type="evidence" value="ECO:0007669"/>
    <property type="project" value="UniProtKB-UniRule"/>
</dbReference>
<evidence type="ECO:0000256" key="8">
    <source>
        <dbReference type="ARBA" id="ARBA00025431"/>
    </source>
</evidence>
<dbReference type="RefSeq" id="WP_011409886.1">
    <property type="nucleotide sequence ID" value="NC_007712.1"/>
</dbReference>
<comment type="subcellular location">
    <subcellularLocation>
        <location evidence="9">Cytoplasm</location>
    </subcellularLocation>
</comment>
<feature type="disulfide bond" description="Interchain" evidence="9">
    <location>
        <position position="66"/>
    </location>
</feature>
<evidence type="ECO:0000256" key="6">
    <source>
        <dbReference type="ARBA" id="ARBA00023159"/>
    </source>
</evidence>
<dbReference type="AlphaFoldDB" id="Q2NX29"/>
<evidence type="ECO:0000256" key="3">
    <source>
        <dbReference type="ARBA" id="ARBA00023015"/>
    </source>
</evidence>
<accession>Q2NX29</accession>
<reference evidence="11 13" key="2">
    <citation type="submission" date="2015-05" db="EMBL/GenBank/DDBJ databases">
        <authorList>
            <person name="Goodhead I."/>
        </authorList>
    </citation>
    <scope>NUCLEOTIDE SEQUENCE [LARGE SCALE GENOMIC DNA]</scope>
    <source>
        <strain evidence="11">B4</strain>
        <strain evidence="13">morsitans</strain>
    </source>
</reference>
<comment type="subunit">
    <text evidence="9">Homodimer; disulfide-linked. Forms a heterohexamer composed of two FlhC and four FlhD subunits. Each FlhC binds a FlhD dimer, forming a heterotrimer, and a hexamer assembles by dimerization of two heterotrimers.</text>
</comment>
<dbReference type="GO" id="GO:0045893">
    <property type="term" value="P:positive regulation of DNA-templated transcription"/>
    <property type="evidence" value="ECO:0007669"/>
    <property type="project" value="InterPro"/>
</dbReference>
<dbReference type="InterPro" id="IPR036194">
    <property type="entry name" value="FlhD_sf"/>
</dbReference>
<reference evidence="10 12" key="1">
    <citation type="journal article" date="2006" name="Genome Res.">
        <title>Massive genome erosion and functional adaptations provide insights into the symbiotic lifestyle of Sodalis glossinidius in the tsetse host.</title>
        <authorList>
            <person name="Toh H."/>
            <person name="Weiss B.L."/>
            <person name="Perkin S.A.H."/>
            <person name="Yamashita A."/>
            <person name="Oshima K."/>
            <person name="Hattori M."/>
            <person name="Aksoy S."/>
        </authorList>
    </citation>
    <scope>NUCLEOTIDE SEQUENCE [LARGE SCALE GENOMIC DNA]</scope>
    <source>
        <strain evidence="12">morsitans</strain>
        <strain evidence="10">Morsitans</strain>
    </source>
</reference>
<evidence type="ECO:0000256" key="2">
    <source>
        <dbReference type="ARBA" id="ARBA00022795"/>
    </source>
</evidence>
<keyword evidence="3 9" id="KW-0805">Transcription regulation</keyword>
<keyword evidence="4 9" id="KW-0238">DNA-binding</keyword>
<keyword evidence="2 9" id="KW-1005">Bacterial flagellum biogenesis</keyword>
<keyword evidence="7 9" id="KW-0804">Transcription</keyword>
<protein>
    <recommendedName>
        <fullName evidence="9">Flagellar transcriptional regulator FlhD</fullName>
    </recommendedName>
</protein>
<dbReference type="InterPro" id="IPR023559">
    <property type="entry name" value="Flagellar_FlhD"/>
</dbReference>
<dbReference type="GO" id="GO:0005737">
    <property type="term" value="C:cytoplasm"/>
    <property type="evidence" value="ECO:0007669"/>
    <property type="project" value="UniProtKB-SubCell"/>
</dbReference>
<dbReference type="NCBIfam" id="NF002783">
    <property type="entry name" value="PRK02909.1-1"/>
    <property type="match status" value="1"/>
</dbReference>
<evidence type="ECO:0000256" key="9">
    <source>
        <dbReference type="HAMAP-Rule" id="MF_00725"/>
    </source>
</evidence>
<dbReference type="GO" id="GO:0044780">
    <property type="term" value="P:bacterial-type flagellum assembly"/>
    <property type="evidence" value="ECO:0007669"/>
    <property type="project" value="InterPro"/>
</dbReference>
<comment type="similarity">
    <text evidence="9">Belongs to the FlhD family.</text>
</comment>
<keyword evidence="1 9" id="KW-0963">Cytoplasm</keyword>
<evidence type="ECO:0000313" key="12">
    <source>
        <dbReference type="Proteomes" id="UP000001932"/>
    </source>
</evidence>
<gene>
    <name evidence="11" type="primary">flhD_1</name>
    <name evidence="9" type="synonym">flhD</name>
    <name evidence="10" type="ordered locus">SG0021</name>
    <name evidence="11" type="ORF">SGGMMB4_00060</name>
</gene>
<dbReference type="Gene3D" id="1.10.4000.10">
    <property type="entry name" value="Flagellar transcriptional activator FlhD"/>
    <property type="match status" value="1"/>
</dbReference>
<evidence type="ECO:0000313" key="11">
    <source>
        <dbReference type="EMBL" id="CRL43614.1"/>
    </source>
</evidence>
<evidence type="ECO:0000256" key="5">
    <source>
        <dbReference type="ARBA" id="ARBA00023157"/>
    </source>
</evidence>
<evidence type="ECO:0000313" key="10">
    <source>
        <dbReference type="EMBL" id="BAE73296.1"/>
    </source>
</evidence>
<name>Q2NX29_SODGM</name>
<comment type="function">
    <text evidence="8 9">Functions in complex with FlhC as a master transcriptional regulator that regulates transcription of several flagellar and non-flagellar operons by binding to their promoter region. Activates expression of class 2 flagellar genes, including fliA, which is a flagellum-specific sigma factor that turns on the class 3 genes. Also regulates genes whose products function in a variety of physiological pathways.</text>
</comment>
<organism evidence="10 12">
    <name type="scientific">Sodalis glossinidius (strain morsitans)</name>
    <dbReference type="NCBI Taxonomy" id="343509"/>
    <lineage>
        <taxon>Bacteria</taxon>
        <taxon>Pseudomonadati</taxon>
        <taxon>Pseudomonadota</taxon>
        <taxon>Gammaproteobacteria</taxon>
        <taxon>Enterobacterales</taxon>
        <taxon>Bruguierivoracaceae</taxon>
        <taxon>Sodalis</taxon>
    </lineage>
</organism>
<evidence type="ECO:0000256" key="4">
    <source>
        <dbReference type="ARBA" id="ARBA00023125"/>
    </source>
</evidence>
<dbReference type="eggNOG" id="ENOG5031P80">
    <property type="taxonomic scope" value="Bacteria"/>
</dbReference>
<dbReference type="BioCyc" id="SGLO343509:SGP1_RS00220-MONOMER"/>
<keyword evidence="6 9" id="KW-0010">Activator</keyword>
<dbReference type="KEGG" id="sgl:SG0021"/>
<keyword evidence="10" id="KW-0966">Cell projection</keyword>
<dbReference type="SUPFAM" id="SSF63592">
    <property type="entry name" value="Flagellar transcriptional activator FlhD"/>
    <property type="match status" value="1"/>
</dbReference>
<evidence type="ECO:0000256" key="1">
    <source>
        <dbReference type="ARBA" id="ARBA00022490"/>
    </source>
</evidence>
<dbReference type="Pfam" id="PF05247">
    <property type="entry name" value="FlhD"/>
    <property type="match status" value="1"/>
</dbReference>
<dbReference type="HOGENOM" id="CLU_144160_0_0_6"/>
<dbReference type="EMBL" id="AP008232">
    <property type="protein sequence ID" value="BAE73296.1"/>
    <property type="molecule type" value="Genomic_DNA"/>
</dbReference>